<accession>T1AAQ5</accession>
<dbReference type="Gene3D" id="3.40.50.2000">
    <property type="entry name" value="Glycogen Phosphorylase B"/>
    <property type="match status" value="1"/>
</dbReference>
<feature type="non-terminal residue" evidence="1">
    <location>
        <position position="1"/>
    </location>
</feature>
<reference evidence="1" key="2">
    <citation type="journal article" date="2014" name="ISME J.">
        <title>Microbial stratification in low pH oxic and suboxic macroscopic growths along an acid mine drainage.</title>
        <authorList>
            <person name="Mendez-Garcia C."/>
            <person name="Mesa V."/>
            <person name="Sprenger R.R."/>
            <person name="Richter M."/>
            <person name="Diez M.S."/>
            <person name="Solano J."/>
            <person name="Bargiela R."/>
            <person name="Golyshina O.V."/>
            <person name="Manteca A."/>
            <person name="Ramos J.L."/>
            <person name="Gallego J.R."/>
            <person name="Llorente I."/>
            <person name="Martins Dos Santos V.A."/>
            <person name="Jensen O.N."/>
            <person name="Pelaez A.I."/>
            <person name="Sanchez J."/>
            <person name="Ferrer M."/>
        </authorList>
    </citation>
    <scope>NUCLEOTIDE SEQUENCE</scope>
</reference>
<dbReference type="PANTHER" id="PTHR10788">
    <property type="entry name" value="TREHALOSE-6-PHOSPHATE SYNTHASE"/>
    <property type="match status" value="1"/>
</dbReference>
<sequence>YYMYRKVTDIVLKHHYRFSEIAFITPLIDGLNLVAKEFAAASDDGILILSKFAGASTDLRSAIIVNPYDVKEMAESLFIALNMGQEERKARLADLKAVVRRKNSSWWIAKIEKEIIKRWPGELNSAESEDN</sequence>
<dbReference type="EMBL" id="AUZY01006586">
    <property type="protein sequence ID" value="EQD53878.1"/>
    <property type="molecule type" value="Genomic_DNA"/>
</dbReference>
<dbReference type="Pfam" id="PF00982">
    <property type="entry name" value="Glyco_transf_20"/>
    <property type="match status" value="1"/>
</dbReference>
<organism evidence="1">
    <name type="scientific">mine drainage metagenome</name>
    <dbReference type="NCBI Taxonomy" id="410659"/>
    <lineage>
        <taxon>unclassified sequences</taxon>
        <taxon>metagenomes</taxon>
        <taxon>ecological metagenomes</taxon>
    </lineage>
</organism>
<evidence type="ECO:0000313" key="1">
    <source>
        <dbReference type="EMBL" id="EQD53878.1"/>
    </source>
</evidence>
<dbReference type="SUPFAM" id="SSF53756">
    <property type="entry name" value="UDP-Glycosyltransferase/glycogen phosphorylase"/>
    <property type="match status" value="1"/>
</dbReference>
<proteinExistence type="predicted"/>
<comment type="caution">
    <text evidence="1">The sequence shown here is derived from an EMBL/GenBank/DDBJ whole genome shotgun (WGS) entry which is preliminary data.</text>
</comment>
<protein>
    <submittedName>
        <fullName evidence="1">Alpha,alpha-trehalose-phosphate synthase(UDP-forming)</fullName>
    </submittedName>
</protein>
<name>T1AAQ5_9ZZZZ</name>
<gene>
    <name evidence="1" type="ORF">B1B_09976</name>
</gene>
<dbReference type="GO" id="GO:0003825">
    <property type="term" value="F:alpha,alpha-trehalose-phosphate synthase (UDP-forming) activity"/>
    <property type="evidence" value="ECO:0007669"/>
    <property type="project" value="TreeGrafter"/>
</dbReference>
<dbReference type="PANTHER" id="PTHR10788:SF106">
    <property type="entry name" value="BCDNA.GH08860"/>
    <property type="match status" value="1"/>
</dbReference>
<reference evidence="1" key="1">
    <citation type="submission" date="2013-08" db="EMBL/GenBank/DDBJ databases">
        <authorList>
            <person name="Mendez C."/>
            <person name="Richter M."/>
            <person name="Ferrer M."/>
            <person name="Sanchez J."/>
        </authorList>
    </citation>
    <scope>NUCLEOTIDE SEQUENCE</scope>
</reference>
<dbReference type="AlphaFoldDB" id="T1AAQ5"/>
<dbReference type="GO" id="GO:0005992">
    <property type="term" value="P:trehalose biosynthetic process"/>
    <property type="evidence" value="ECO:0007669"/>
    <property type="project" value="InterPro"/>
</dbReference>
<dbReference type="InterPro" id="IPR001830">
    <property type="entry name" value="Glyco_trans_20"/>
</dbReference>